<reference evidence="3 4" key="1">
    <citation type="submission" date="2020-08" db="EMBL/GenBank/DDBJ databases">
        <title>Genomic Encyclopedia of Type Strains, Phase IV (KMG-IV): sequencing the most valuable type-strain genomes for metagenomic binning, comparative biology and taxonomic classification.</title>
        <authorList>
            <person name="Goeker M."/>
        </authorList>
    </citation>
    <scope>NUCLEOTIDE SEQUENCE [LARGE SCALE GENOMIC DNA]</scope>
    <source>
        <strain evidence="3 4">DSM 26723</strain>
    </source>
</reference>
<gene>
    <name evidence="3" type="ORF">HNQ60_001103</name>
</gene>
<dbReference type="Proteomes" id="UP000588068">
    <property type="component" value="Unassembled WGS sequence"/>
</dbReference>
<dbReference type="EMBL" id="JACHHZ010000001">
    <property type="protein sequence ID" value="MBB6092257.1"/>
    <property type="molecule type" value="Genomic_DNA"/>
</dbReference>
<feature type="compositionally biased region" description="Basic and acidic residues" evidence="1">
    <location>
        <begin position="153"/>
        <end position="169"/>
    </location>
</feature>
<dbReference type="Pfam" id="PF06439">
    <property type="entry name" value="3keto-disac_hyd"/>
    <property type="match status" value="1"/>
</dbReference>
<evidence type="ECO:0000256" key="1">
    <source>
        <dbReference type="SAM" id="MobiDB-lite"/>
    </source>
</evidence>
<evidence type="ECO:0000259" key="2">
    <source>
        <dbReference type="Pfam" id="PF06439"/>
    </source>
</evidence>
<dbReference type="GO" id="GO:0016787">
    <property type="term" value="F:hydrolase activity"/>
    <property type="evidence" value="ECO:0007669"/>
    <property type="project" value="InterPro"/>
</dbReference>
<name>A0A841HH48_9GAMM</name>
<dbReference type="Gene3D" id="2.60.120.560">
    <property type="entry name" value="Exo-inulinase, domain 1"/>
    <property type="match status" value="1"/>
</dbReference>
<organism evidence="3 4">
    <name type="scientific">Povalibacter uvarum</name>
    <dbReference type="NCBI Taxonomy" id="732238"/>
    <lineage>
        <taxon>Bacteria</taxon>
        <taxon>Pseudomonadati</taxon>
        <taxon>Pseudomonadota</taxon>
        <taxon>Gammaproteobacteria</taxon>
        <taxon>Steroidobacterales</taxon>
        <taxon>Steroidobacteraceae</taxon>
        <taxon>Povalibacter</taxon>
    </lineage>
</organism>
<keyword evidence="4" id="KW-1185">Reference proteome</keyword>
<evidence type="ECO:0000313" key="4">
    <source>
        <dbReference type="Proteomes" id="UP000588068"/>
    </source>
</evidence>
<accession>A0A841HH48</accession>
<feature type="domain" description="3-keto-alpha-glucoside-1,2-lyase/3-keto-2-hydroxy-glucal hydratase" evidence="2">
    <location>
        <begin position="10"/>
        <end position="195"/>
    </location>
</feature>
<evidence type="ECO:0000313" key="3">
    <source>
        <dbReference type="EMBL" id="MBB6092257.1"/>
    </source>
</evidence>
<comment type="caution">
    <text evidence="3">The sequence shown here is derived from an EMBL/GenBank/DDBJ whole genome shotgun (WGS) entry which is preliminary data.</text>
</comment>
<feature type="region of interest" description="Disordered" evidence="1">
    <location>
        <begin position="153"/>
        <end position="176"/>
    </location>
</feature>
<sequence length="196" mass="22157">MTSSAHDTGQWRPLFNGKDLEGWTHVGPGRFVIEDGTLRTEGGMGLLWFTREKFGDTTLRIVYRAQAQGGGNAGVFIRIPTEPGEPWMPVNKGYEVQIDDSEDDFHRTGVLYSFTKAKAKPQVREWNTMEIKLDGDRTVVTVNGAVVTDFREGDAVPERTKPYEPERGPRQKSGYIGLQNHGDKDVVWFREVSVRR</sequence>
<protein>
    <recommendedName>
        <fullName evidence="2">3-keto-alpha-glucoside-1,2-lyase/3-keto-2-hydroxy-glucal hydratase domain-containing protein</fullName>
    </recommendedName>
</protein>
<dbReference type="InterPro" id="IPR010496">
    <property type="entry name" value="AL/BT2_dom"/>
</dbReference>
<dbReference type="AlphaFoldDB" id="A0A841HH48"/>
<proteinExistence type="predicted"/>
<dbReference type="RefSeq" id="WP_221304028.1">
    <property type="nucleotide sequence ID" value="NZ_JACHHZ010000001.1"/>
</dbReference>